<keyword evidence="3" id="KW-1185">Reference proteome</keyword>
<protein>
    <submittedName>
        <fullName evidence="2">Uncharacterized protein</fullName>
    </submittedName>
</protein>
<organism evidence="2 3">
    <name type="scientific">Musa troglodytarum</name>
    <name type="common">fe'i banana</name>
    <dbReference type="NCBI Taxonomy" id="320322"/>
    <lineage>
        <taxon>Eukaryota</taxon>
        <taxon>Viridiplantae</taxon>
        <taxon>Streptophyta</taxon>
        <taxon>Embryophyta</taxon>
        <taxon>Tracheophyta</taxon>
        <taxon>Spermatophyta</taxon>
        <taxon>Magnoliopsida</taxon>
        <taxon>Liliopsida</taxon>
        <taxon>Zingiberales</taxon>
        <taxon>Musaceae</taxon>
        <taxon>Musa</taxon>
    </lineage>
</organism>
<feature type="transmembrane region" description="Helical" evidence="1">
    <location>
        <begin position="84"/>
        <end position="103"/>
    </location>
</feature>
<dbReference type="Proteomes" id="UP001055439">
    <property type="component" value="Chromosome 1"/>
</dbReference>
<dbReference type="AlphaFoldDB" id="A0A9E7EH91"/>
<proteinExistence type="predicted"/>
<reference evidence="2" key="1">
    <citation type="submission" date="2022-05" db="EMBL/GenBank/DDBJ databases">
        <title>The Musa troglodytarum L. genome provides insights into the mechanism of non-climacteric behaviour and enrichment of carotenoids.</title>
        <authorList>
            <person name="Wang J."/>
        </authorList>
    </citation>
    <scope>NUCLEOTIDE SEQUENCE</scope>
    <source>
        <tissue evidence="2">Leaf</tissue>
    </source>
</reference>
<keyword evidence="1" id="KW-1133">Transmembrane helix</keyword>
<feature type="transmembrane region" description="Helical" evidence="1">
    <location>
        <begin position="52"/>
        <end position="78"/>
    </location>
</feature>
<keyword evidence="1" id="KW-0812">Transmembrane</keyword>
<sequence>MAEAAPIGVPVRPRLYPDGGRRLLGWLGFLIMASSSRSIIDPGKAVGSAASSEVVSCLFGAYVLWMLGMVAMLLPVMLPNSPHAARMEALVVSSMMWLVVAAYEYPRLM</sequence>
<name>A0A9E7EH91_9LILI</name>
<dbReference type="EMBL" id="CP097502">
    <property type="protein sequence ID" value="URD76821.1"/>
    <property type="molecule type" value="Genomic_DNA"/>
</dbReference>
<gene>
    <name evidence="2" type="ORF">MUK42_35497</name>
</gene>
<accession>A0A9E7EH91</accession>
<evidence type="ECO:0000313" key="3">
    <source>
        <dbReference type="Proteomes" id="UP001055439"/>
    </source>
</evidence>
<feature type="transmembrane region" description="Helical" evidence="1">
    <location>
        <begin position="23"/>
        <end position="40"/>
    </location>
</feature>
<keyword evidence="1" id="KW-0472">Membrane</keyword>
<evidence type="ECO:0000313" key="2">
    <source>
        <dbReference type="EMBL" id="URD76821.1"/>
    </source>
</evidence>
<evidence type="ECO:0000256" key="1">
    <source>
        <dbReference type="SAM" id="Phobius"/>
    </source>
</evidence>